<dbReference type="Proteomes" id="UP000252355">
    <property type="component" value="Unassembled WGS sequence"/>
</dbReference>
<keyword evidence="2" id="KW-0378">Hydrolase</keyword>
<dbReference type="GO" id="GO:0006508">
    <property type="term" value="P:proteolysis"/>
    <property type="evidence" value="ECO:0007669"/>
    <property type="project" value="UniProtKB-KW"/>
</dbReference>
<feature type="region of interest" description="Disordered" evidence="1">
    <location>
        <begin position="658"/>
        <end position="692"/>
    </location>
</feature>
<dbReference type="EMBL" id="QOQW01000011">
    <property type="protein sequence ID" value="RCK79600.1"/>
    <property type="molecule type" value="Genomic_DNA"/>
</dbReference>
<keyword evidence="2" id="KW-0645">Protease</keyword>
<reference evidence="2 3" key="1">
    <citation type="submission" date="2018-05" db="EMBL/GenBank/DDBJ databases">
        <title>A metagenomic window into the 2 km-deep terrestrial subsurface aquifer revealed taxonomically and functionally diverse microbial community comprising novel uncultured bacterial lineages.</title>
        <authorList>
            <person name="Kadnikov V.V."/>
            <person name="Mardanov A.V."/>
            <person name="Beletsky A.V."/>
            <person name="Banks D."/>
            <person name="Pimenov N.V."/>
            <person name="Frank Y.A."/>
            <person name="Karnachuk O.V."/>
            <person name="Ravin N.V."/>
        </authorList>
    </citation>
    <scope>NUCLEOTIDE SEQUENCE [LARGE SCALE GENOMIC DNA]</scope>
    <source>
        <strain evidence="2">BY5</strain>
    </source>
</reference>
<organism evidence="2 3">
    <name type="scientific">Candidatus Ozemobacter sibiricus</name>
    <dbReference type="NCBI Taxonomy" id="2268124"/>
    <lineage>
        <taxon>Bacteria</taxon>
        <taxon>Candidatus Ozemobacteria</taxon>
        <taxon>Candidatus Ozemobacterales</taxon>
        <taxon>Candidatus Ozemobacteraceae</taxon>
        <taxon>Candidatus Ozemobacter</taxon>
    </lineage>
</organism>
<dbReference type="GO" id="GO:0008233">
    <property type="term" value="F:peptidase activity"/>
    <property type="evidence" value="ECO:0007669"/>
    <property type="project" value="UniProtKB-KW"/>
</dbReference>
<accession>A0A367ZNH3</accession>
<proteinExistence type="predicted"/>
<dbReference type="AlphaFoldDB" id="A0A367ZNH3"/>
<protein>
    <submittedName>
        <fullName evidence="2">Secreted protease metal-dependent protease</fullName>
    </submittedName>
</protein>
<comment type="caution">
    <text evidence="2">The sequence shown here is derived from an EMBL/GenBank/DDBJ whole genome shotgun (WGS) entry which is preliminary data.</text>
</comment>
<evidence type="ECO:0000313" key="3">
    <source>
        <dbReference type="Proteomes" id="UP000252355"/>
    </source>
</evidence>
<dbReference type="Gene3D" id="2.60.40.4070">
    <property type="match status" value="1"/>
</dbReference>
<sequence>MIDGTFWLRSRKKDLDRDLQVRLATDPRFAALYRDAGRVPARLQVGSSQSFLVYNFATSSYESRAATLRLSGSHCHLFVADDSSSLLGPAATTTLEQIRRHFDEKVYPTITDWFGTADIPTGYALPDAKIYILLCDIRDGLSTGYVAGYFDSRDLEAGGNRKPVFFMDLNPGRPGDPEDKNNDFYKTLAHEFQHMINYSKHLTRRAPQEDRWVEEGLSGLAEYFYTAQVGEPGRGLPPSPHLARFLENPHIELTTNDDQAWFQPSTLFRQYGASFLYFYYLQEKFGGPDERSRKAFIRQIVDNASVGINGLNAVLAQQPAPTTFQSTLRHWFVANHLNDPTLMNGLWGYHDKERRLGREADGLPVKGTPLAFAPGGFSYLGGEGEVLPNAARYVDLSGTGRITLSFRGDPRVFTPFVATVDQSTPPQGALREISLDSTTGSGSLDLDLGALQRAVLIPAVATTSTNVGKSFPYQFSGQTANLILYPIPNPAFTKDFLIVVKSLAGPLPATPTVTVRFNNLTTHPPPEMQPTDASLTLFVGSYHIPPGSGEGVVTARIGQDESSFAFFHNELTANVTARLAVGEAELAIASRVEGDHATLFETTLTDLSPELRRLSRPYYAVFNGQNALEARLQFALASAPPIADPIVVGGATRGAAAPTRLNRRASGPALERDSQLGLWSGSRSQGEWSPVSRNERGVFGAVTREGAYLLVADTTRPRIHDLHLDHRDRRPTLLARLSDLGSGLDRDSLRVEADGLAVPFTFDPASGQLEGDLTRLPAGTHRFSVEVADRAGNRARALLTQTLAGPLRVRQATAFPNPAHGYTTLAVILDGTGADDPTLDVEARLYDTAGGRLLTIPLEYKSNNTFAARWDCRTEEGRAVANGVYPFKIVVRRGEEEVKATGSLAVLR</sequence>
<evidence type="ECO:0000256" key="1">
    <source>
        <dbReference type="SAM" id="MobiDB-lite"/>
    </source>
</evidence>
<gene>
    <name evidence="2" type="ORF">OZSIB_4072</name>
</gene>
<name>A0A367ZNH3_9BACT</name>
<evidence type="ECO:0000313" key="2">
    <source>
        <dbReference type="EMBL" id="RCK79600.1"/>
    </source>
</evidence>